<evidence type="ECO:0000259" key="2">
    <source>
        <dbReference type="Pfam" id="PF01979"/>
    </source>
</evidence>
<gene>
    <name evidence="3" type="ORF">D0433_02000</name>
</gene>
<proteinExistence type="predicted"/>
<dbReference type="SUPFAM" id="SSF51338">
    <property type="entry name" value="Composite domain of metallo-dependent hydrolases"/>
    <property type="match status" value="1"/>
</dbReference>
<sequence length="443" mass="47885">MKKRAKLFPCVLLLALLLNVPLVAQDVAQVFRGALIYPIVGEPIENGVLVVQGGKIVAVGKAGEVQVPVGAVEHNVEGKVILPGLVDTHSHIGRGDGGDASGTLHPSVRILDAIDPRATNFKKALVGGITTVNVMPGSGHLMSGQTVYLKLRKNANKIEDMLFVKDATNDIAGGLKMANGTNPLRPAPFTGTRGKSAAVVRMIYLKAQDYREKIKAAGGDKEKLPKRDLDMECLVQVLEGKRIVHYHTHRHDDILTVLRVAKEFGFRVVLHHVSEAWKVAKEIAEAKVPCSIIVLDSPGGKLEAVDIRFENGRVLEEAGVDVAFHTDDGITDSRFFLRSAGLAVRAGMSRKKALEALTLAGARMLDLQDRIGSLEKGKDADFIILSGDPFSVYTHVLQTWVEGQKVYDRANSDDYKYAVGGYGVYRGADALDDIGQSEMGGEK</sequence>
<feature type="signal peptide" evidence="1">
    <location>
        <begin position="1"/>
        <end position="24"/>
    </location>
</feature>
<evidence type="ECO:0000313" key="4">
    <source>
        <dbReference type="Proteomes" id="UP000266389"/>
    </source>
</evidence>
<feature type="domain" description="Amidohydrolase-related" evidence="2">
    <location>
        <begin position="80"/>
        <end position="403"/>
    </location>
</feature>
<dbReference type="InterPro" id="IPR011059">
    <property type="entry name" value="Metal-dep_hydrolase_composite"/>
</dbReference>
<dbReference type="InterPro" id="IPR032466">
    <property type="entry name" value="Metal_Hydrolase"/>
</dbReference>
<dbReference type="Pfam" id="PF01979">
    <property type="entry name" value="Amidohydro_1"/>
    <property type="match status" value="1"/>
</dbReference>
<dbReference type="Gene3D" id="3.20.20.140">
    <property type="entry name" value="Metal-dependent hydrolases"/>
    <property type="match status" value="1"/>
</dbReference>
<accession>A0A395M5F9</accession>
<dbReference type="InterPro" id="IPR051781">
    <property type="entry name" value="Metallo-dep_Hydrolase"/>
</dbReference>
<evidence type="ECO:0000313" key="3">
    <source>
        <dbReference type="EMBL" id="RFM25184.1"/>
    </source>
</evidence>
<dbReference type="PANTHER" id="PTHR43135">
    <property type="entry name" value="ALPHA-D-RIBOSE 1-METHYLPHOSPHONATE 5-TRIPHOSPHATE DIPHOSPHATASE"/>
    <property type="match status" value="1"/>
</dbReference>
<organism evidence="3 4">
    <name type="scientific">Candidatus Thermochlorobacter aerophilus</name>
    <dbReference type="NCBI Taxonomy" id="1868324"/>
    <lineage>
        <taxon>Bacteria</taxon>
        <taxon>Pseudomonadati</taxon>
        <taxon>Chlorobiota</taxon>
        <taxon>Chlorobiia</taxon>
        <taxon>Chlorobiales</taxon>
        <taxon>Candidatus Thermochlorobacteriaceae</taxon>
        <taxon>Candidatus Thermochlorobacter</taxon>
    </lineage>
</organism>
<feature type="chain" id="PRO_5017352448" evidence="1">
    <location>
        <begin position="25"/>
        <end position="443"/>
    </location>
</feature>
<protein>
    <submittedName>
        <fullName evidence="3">Amidohydrolase</fullName>
    </submittedName>
</protein>
<dbReference type="GO" id="GO:0016810">
    <property type="term" value="F:hydrolase activity, acting on carbon-nitrogen (but not peptide) bonds"/>
    <property type="evidence" value="ECO:0007669"/>
    <property type="project" value="InterPro"/>
</dbReference>
<dbReference type="InterPro" id="IPR006680">
    <property type="entry name" value="Amidohydro-rel"/>
</dbReference>
<keyword evidence="3" id="KW-0378">Hydrolase</keyword>
<name>A0A395M5F9_9BACT</name>
<dbReference type="Gene3D" id="2.30.40.10">
    <property type="entry name" value="Urease, subunit C, domain 1"/>
    <property type="match status" value="1"/>
</dbReference>
<dbReference type="PANTHER" id="PTHR43135:SF3">
    <property type="entry name" value="ALPHA-D-RIBOSE 1-METHYLPHOSPHONATE 5-TRIPHOSPHATE DIPHOSPHATASE"/>
    <property type="match status" value="1"/>
</dbReference>
<dbReference type="SUPFAM" id="SSF51556">
    <property type="entry name" value="Metallo-dependent hydrolases"/>
    <property type="match status" value="1"/>
</dbReference>
<dbReference type="EMBL" id="PHFL01000008">
    <property type="protein sequence ID" value="RFM25184.1"/>
    <property type="molecule type" value="Genomic_DNA"/>
</dbReference>
<dbReference type="AlphaFoldDB" id="A0A395M5F9"/>
<comment type="caution">
    <text evidence="3">The sequence shown here is derived from an EMBL/GenBank/DDBJ whole genome shotgun (WGS) entry which is preliminary data.</text>
</comment>
<reference evidence="3 4" key="1">
    <citation type="journal article" date="2011" name="ISME J.">
        <title>Community ecology of hot spring cyanobacterial mats: predominant populations and their functional potential.</title>
        <authorList>
            <person name="Klatt C.G."/>
            <person name="Wood J.M."/>
            <person name="Rusch D.B."/>
            <person name="Bateson M.M."/>
            <person name="Hamamura N."/>
            <person name="Heidelberg J.F."/>
            <person name="Grossman A.R."/>
            <person name="Bhaya D."/>
            <person name="Cohan F.M."/>
            <person name="Kuhl M."/>
            <person name="Bryant D.A."/>
            <person name="Ward D.M."/>
        </authorList>
    </citation>
    <scope>NUCLEOTIDE SEQUENCE [LARGE SCALE GENOMIC DNA]</scope>
    <source>
        <strain evidence="3">OS</strain>
    </source>
</reference>
<dbReference type="Proteomes" id="UP000266389">
    <property type="component" value="Unassembled WGS sequence"/>
</dbReference>
<keyword evidence="1" id="KW-0732">Signal</keyword>
<evidence type="ECO:0000256" key="1">
    <source>
        <dbReference type="SAM" id="SignalP"/>
    </source>
</evidence>